<keyword evidence="3" id="KW-1185">Reference proteome</keyword>
<dbReference type="Proteomes" id="UP001160148">
    <property type="component" value="Unassembled WGS sequence"/>
</dbReference>
<sequence length="253" mass="28597">MMYSFRVAPVRGNVKQSALQLSFSVLFDNLIAVLWSMYNKETQIRSGVNQIQWALEFLKCLKVDYNYPECIGKIVKILEKNMIELYSKINTIQHKAKEQEPSVEIIDSKIDTESDEKTIDEYALYFNEKDVEKKIAENVKEMDTVTGVTGKPSHTKIPRYIKELNALGKRKPKVEECENKSPQTFVIGALKKILKKSTDADTRTDVEELIKEINTQNSKSPPATGEKTSPATAGDKKTPGTEDTTPPTTEESK</sequence>
<feature type="compositionally biased region" description="Polar residues" evidence="1">
    <location>
        <begin position="213"/>
        <end position="231"/>
    </location>
</feature>
<evidence type="ECO:0000256" key="1">
    <source>
        <dbReference type="SAM" id="MobiDB-lite"/>
    </source>
</evidence>
<feature type="region of interest" description="Disordered" evidence="1">
    <location>
        <begin position="196"/>
        <end position="253"/>
    </location>
</feature>
<comment type="caution">
    <text evidence="2">The sequence shown here is derived from an EMBL/GenBank/DDBJ whole genome shotgun (WGS) entry which is preliminary data.</text>
</comment>
<organism evidence="2 3">
    <name type="scientific">Macrosiphum euphorbiae</name>
    <name type="common">potato aphid</name>
    <dbReference type="NCBI Taxonomy" id="13131"/>
    <lineage>
        <taxon>Eukaryota</taxon>
        <taxon>Metazoa</taxon>
        <taxon>Ecdysozoa</taxon>
        <taxon>Arthropoda</taxon>
        <taxon>Hexapoda</taxon>
        <taxon>Insecta</taxon>
        <taxon>Pterygota</taxon>
        <taxon>Neoptera</taxon>
        <taxon>Paraneoptera</taxon>
        <taxon>Hemiptera</taxon>
        <taxon>Sternorrhyncha</taxon>
        <taxon>Aphidomorpha</taxon>
        <taxon>Aphidoidea</taxon>
        <taxon>Aphididae</taxon>
        <taxon>Macrosiphini</taxon>
        <taxon>Macrosiphum</taxon>
    </lineage>
</organism>
<evidence type="ECO:0000313" key="2">
    <source>
        <dbReference type="EMBL" id="CAI6353130.1"/>
    </source>
</evidence>
<feature type="compositionally biased region" description="Basic and acidic residues" evidence="1">
    <location>
        <begin position="196"/>
        <end position="211"/>
    </location>
</feature>
<evidence type="ECO:0000313" key="3">
    <source>
        <dbReference type="Proteomes" id="UP001160148"/>
    </source>
</evidence>
<reference evidence="2 3" key="1">
    <citation type="submission" date="2023-01" db="EMBL/GenBank/DDBJ databases">
        <authorList>
            <person name="Whitehead M."/>
        </authorList>
    </citation>
    <scope>NUCLEOTIDE SEQUENCE [LARGE SCALE GENOMIC DNA]</scope>
</reference>
<proteinExistence type="predicted"/>
<feature type="compositionally biased region" description="Low complexity" evidence="1">
    <location>
        <begin position="241"/>
        <end position="253"/>
    </location>
</feature>
<protein>
    <submittedName>
        <fullName evidence="2">Uncharacterized protein</fullName>
    </submittedName>
</protein>
<name>A0AAV0WB25_9HEMI</name>
<dbReference type="EMBL" id="CARXXK010000002">
    <property type="protein sequence ID" value="CAI6353130.1"/>
    <property type="molecule type" value="Genomic_DNA"/>
</dbReference>
<gene>
    <name evidence="2" type="ORF">MEUPH1_LOCUS9286</name>
</gene>
<accession>A0AAV0WB25</accession>
<dbReference type="AlphaFoldDB" id="A0AAV0WB25"/>